<protein>
    <submittedName>
        <fullName evidence="1">Uncharacterized protein</fullName>
    </submittedName>
</protein>
<dbReference type="RefSeq" id="WP_160409256.1">
    <property type="nucleotide sequence ID" value="NZ_WSES01000004.1"/>
</dbReference>
<gene>
    <name evidence="1" type="ORF">GPY61_14110</name>
</gene>
<evidence type="ECO:0000313" key="1">
    <source>
        <dbReference type="EMBL" id="MVW61065.1"/>
    </source>
</evidence>
<accession>A0A7X3FZT7</accession>
<organism evidence="1 2">
    <name type="scientific">Massilia cellulosiltytica</name>
    <dbReference type="NCBI Taxonomy" id="2683234"/>
    <lineage>
        <taxon>Bacteria</taxon>
        <taxon>Pseudomonadati</taxon>
        <taxon>Pseudomonadota</taxon>
        <taxon>Betaproteobacteria</taxon>
        <taxon>Burkholderiales</taxon>
        <taxon>Oxalobacteraceae</taxon>
        <taxon>Telluria group</taxon>
        <taxon>Massilia</taxon>
    </lineage>
</organism>
<dbReference type="Proteomes" id="UP000443353">
    <property type="component" value="Unassembled WGS sequence"/>
</dbReference>
<comment type="caution">
    <text evidence="1">The sequence shown here is derived from an EMBL/GenBank/DDBJ whole genome shotgun (WGS) entry which is preliminary data.</text>
</comment>
<evidence type="ECO:0000313" key="2">
    <source>
        <dbReference type="Proteomes" id="UP000443353"/>
    </source>
</evidence>
<keyword evidence="2" id="KW-1185">Reference proteome</keyword>
<dbReference type="AlphaFoldDB" id="A0A7X3FZT7"/>
<dbReference type="EMBL" id="WSES01000004">
    <property type="protein sequence ID" value="MVW61065.1"/>
    <property type="molecule type" value="Genomic_DNA"/>
</dbReference>
<reference evidence="1 2" key="1">
    <citation type="submission" date="2019-12" db="EMBL/GenBank/DDBJ databases">
        <authorList>
            <person name="Li C."/>
            <person name="Zhao J."/>
        </authorList>
    </citation>
    <scope>NUCLEOTIDE SEQUENCE [LARGE SCALE GENOMIC DNA]</scope>
    <source>
        <strain evidence="1 2">NEAU-DD11</strain>
    </source>
</reference>
<name>A0A7X3FZT7_9BURK</name>
<sequence length="255" mass="29569">MEQLSTPIYTDMKFWSLVISILALVSSQWKFFTNLFRRARVSVEPYSRMYLTHNFGAPSVDLHVIVSNTGGRNVRVRGISLNITSSSGDSFSVRALGYFQKPDDTQPILLTPFTLLPGDEWSHVIRCLLPNQRQDDKIIREATSSLRAYINDKIAQRKEDEPKDWIHAEPSLVQPFLRYFERDFRWHPDEYTMSVSIETDPPKAFVDRQYRFVLFESDTQDLKVIVNKYDIGEGVYFTQPDTVRGVFVSLQKGNE</sequence>
<proteinExistence type="predicted"/>